<accession>A0A8H6BXY3</accession>
<feature type="region of interest" description="Disordered" evidence="1">
    <location>
        <begin position="168"/>
        <end position="235"/>
    </location>
</feature>
<protein>
    <submittedName>
        <fullName evidence="2">mRNA biogenesis factor family protein</fullName>
    </submittedName>
</protein>
<gene>
    <name evidence="2" type="ORF">FOB64_005056</name>
</gene>
<dbReference type="Proteomes" id="UP000536275">
    <property type="component" value="Unassembled WGS sequence"/>
</dbReference>
<evidence type="ECO:0000256" key="1">
    <source>
        <dbReference type="SAM" id="MobiDB-lite"/>
    </source>
</evidence>
<evidence type="ECO:0000313" key="3">
    <source>
        <dbReference type="Proteomes" id="UP000536275"/>
    </source>
</evidence>
<dbReference type="EMBL" id="JABWAD010000059">
    <property type="protein sequence ID" value="KAF6065304.1"/>
    <property type="molecule type" value="Genomic_DNA"/>
</dbReference>
<dbReference type="AlphaFoldDB" id="A0A8H6BXY3"/>
<proteinExistence type="predicted"/>
<evidence type="ECO:0000313" key="2">
    <source>
        <dbReference type="EMBL" id="KAF6065304.1"/>
    </source>
</evidence>
<name>A0A8H6BXY3_CANAX</name>
<feature type="compositionally biased region" description="Acidic residues" evidence="1">
    <location>
        <begin position="207"/>
        <end position="226"/>
    </location>
</feature>
<dbReference type="Pfam" id="PF12622">
    <property type="entry name" value="NpwBP"/>
    <property type="match status" value="1"/>
</dbReference>
<sequence length="235" mass="27812">MIRGNWSLADEFKKNEKKQITKIQQRQRDNHKLEKLKAIDPIHLYYKIDRLDQTPNKSEKDNSYLNKLKEDWDFIIKHNLHSFKLKPFLENQQKKQQQKLRQQTKLWGQKSIYFNPELNPLGKVPELENLPYKLKDSIENLTVPLKGKQINYSPDPIIKELQIKCPPGQPPRSYKLIQNTSKKNKHNSKSNNTEVLPESETIVVDNSSEENDSPHEEEEEEEEEGGPDFKRYKHS</sequence>
<organism evidence="2 3">
    <name type="scientific">Candida albicans</name>
    <name type="common">Yeast</name>
    <dbReference type="NCBI Taxonomy" id="5476"/>
    <lineage>
        <taxon>Eukaryota</taxon>
        <taxon>Fungi</taxon>
        <taxon>Dikarya</taxon>
        <taxon>Ascomycota</taxon>
        <taxon>Saccharomycotina</taxon>
        <taxon>Pichiomycetes</taxon>
        <taxon>Debaryomycetaceae</taxon>
        <taxon>Candida/Lodderomyces clade</taxon>
        <taxon>Candida</taxon>
    </lineage>
</organism>
<comment type="caution">
    <text evidence="2">The sequence shown here is derived from an EMBL/GenBank/DDBJ whole genome shotgun (WGS) entry which is preliminary data.</text>
</comment>
<reference evidence="2 3" key="1">
    <citation type="submission" date="2020-03" db="EMBL/GenBank/DDBJ databases">
        <title>FDA dAtabase for Regulatory Grade micrObial Sequences (FDA-ARGOS): Supporting development and validation of Infectious Disease Dx tests.</title>
        <authorList>
            <person name="Campos J."/>
            <person name="Goldberg B."/>
            <person name="Tallon L."/>
            <person name="Sadzewicz L."/>
            <person name="Vavikolanu K."/>
            <person name="Mehta A."/>
            <person name="Aluvathingal J."/>
            <person name="Nadendla S."/>
            <person name="Nandy P."/>
            <person name="Geyer C."/>
            <person name="Yan Y."/>
            <person name="Sichtig H."/>
        </authorList>
    </citation>
    <scope>NUCLEOTIDE SEQUENCE [LARGE SCALE GENOMIC DNA]</scope>
    <source>
        <strain evidence="2 3">FDAARGOS_656</strain>
    </source>
</reference>